<evidence type="ECO:0000313" key="2">
    <source>
        <dbReference type="EMBL" id="PSR84269.1"/>
    </source>
</evidence>
<organism evidence="2 3">
    <name type="scientific">Coniella lustricola</name>
    <dbReference type="NCBI Taxonomy" id="2025994"/>
    <lineage>
        <taxon>Eukaryota</taxon>
        <taxon>Fungi</taxon>
        <taxon>Dikarya</taxon>
        <taxon>Ascomycota</taxon>
        <taxon>Pezizomycotina</taxon>
        <taxon>Sordariomycetes</taxon>
        <taxon>Sordariomycetidae</taxon>
        <taxon>Diaporthales</taxon>
        <taxon>Schizoparmaceae</taxon>
        <taxon>Coniella</taxon>
    </lineage>
</organism>
<dbReference type="AlphaFoldDB" id="A0A2T3A7D9"/>
<evidence type="ECO:0000256" key="1">
    <source>
        <dbReference type="SAM" id="MobiDB-lite"/>
    </source>
</evidence>
<proteinExistence type="predicted"/>
<dbReference type="InParanoid" id="A0A2T3A7D9"/>
<keyword evidence="3" id="KW-1185">Reference proteome</keyword>
<dbReference type="EMBL" id="KZ678446">
    <property type="protein sequence ID" value="PSR84269.1"/>
    <property type="molecule type" value="Genomic_DNA"/>
</dbReference>
<sequence length="162" mass="17550">MCQWSLIPSNIRRCQLPSISRATCQPLSHNYHTCKNHGRTASLQHSSSSSSSQETGKGAWDRRQQAACAAPRSREATAAEYPGAKEVSRETTQASRRSRDPGSHCCAKQATAAPLLATRGQLSCAGLPVHQHSDSVQDWLGNKPSSKNDSYQPCHGPVSVRL</sequence>
<accession>A0A2T3A7D9</accession>
<evidence type="ECO:0000313" key="3">
    <source>
        <dbReference type="Proteomes" id="UP000241462"/>
    </source>
</evidence>
<feature type="region of interest" description="Disordered" evidence="1">
    <location>
        <begin position="39"/>
        <end position="105"/>
    </location>
</feature>
<protein>
    <submittedName>
        <fullName evidence="2">Uncharacterized protein</fullName>
    </submittedName>
</protein>
<feature type="region of interest" description="Disordered" evidence="1">
    <location>
        <begin position="133"/>
        <end position="162"/>
    </location>
</feature>
<dbReference type="Proteomes" id="UP000241462">
    <property type="component" value="Unassembled WGS sequence"/>
</dbReference>
<gene>
    <name evidence="2" type="ORF">BD289DRAFT_434478</name>
</gene>
<reference evidence="2 3" key="1">
    <citation type="journal article" date="2018" name="Mycol. Prog.">
        <title>Coniella lustricola, a new species from submerged detritus.</title>
        <authorList>
            <person name="Raudabaugh D.B."/>
            <person name="Iturriaga T."/>
            <person name="Carver A."/>
            <person name="Mondo S."/>
            <person name="Pangilinan J."/>
            <person name="Lipzen A."/>
            <person name="He G."/>
            <person name="Amirebrahimi M."/>
            <person name="Grigoriev I.V."/>
            <person name="Miller A.N."/>
        </authorList>
    </citation>
    <scope>NUCLEOTIDE SEQUENCE [LARGE SCALE GENOMIC DNA]</scope>
    <source>
        <strain evidence="2 3">B22-T-1</strain>
    </source>
</reference>
<name>A0A2T3A7D9_9PEZI</name>